<evidence type="ECO:0000313" key="2">
    <source>
        <dbReference type="EMBL" id="WWD21425.1"/>
    </source>
</evidence>
<evidence type="ECO:0000313" key="3">
    <source>
        <dbReference type="Proteomes" id="UP000322225"/>
    </source>
</evidence>
<dbReference type="OrthoDB" id="444432at2759"/>
<dbReference type="InterPro" id="IPR012349">
    <property type="entry name" value="Split_barrel_FMN-bd"/>
</dbReference>
<proteinExistence type="predicted"/>
<dbReference type="EMBL" id="CP144061">
    <property type="protein sequence ID" value="WWD21425.1"/>
    <property type="molecule type" value="Genomic_DNA"/>
</dbReference>
<dbReference type="KEGG" id="ksn:43591951"/>
<gene>
    <name evidence="2" type="ORF">CI109_105910</name>
</gene>
<dbReference type="SUPFAM" id="SSF50475">
    <property type="entry name" value="FMN-binding split barrel"/>
    <property type="match status" value="1"/>
</dbReference>
<dbReference type="Pfam" id="PF12900">
    <property type="entry name" value="Pyridox_ox_2"/>
    <property type="match status" value="1"/>
</dbReference>
<dbReference type="AlphaFoldDB" id="A0A5M6BSP8"/>
<dbReference type="InterPro" id="IPR024747">
    <property type="entry name" value="Pyridox_Oxase-rel"/>
</dbReference>
<dbReference type="PANTHER" id="PTHR34071">
    <property type="entry name" value="5-NITROIMIDAZOLE ANTIBIOTICS RESISTANCE PROTEIN, NIMA-FAMILY-RELATED PROTEIN-RELATED"/>
    <property type="match status" value="1"/>
</dbReference>
<dbReference type="Gene3D" id="2.30.110.10">
    <property type="entry name" value="Electron Transport, Fmn-binding Protein, Chain A"/>
    <property type="match status" value="1"/>
</dbReference>
<reference evidence="2" key="1">
    <citation type="submission" date="2017-08" db="EMBL/GenBank/DDBJ databases">
        <authorList>
            <person name="Cuomo C."/>
            <person name="Billmyre B."/>
            <person name="Heitman J."/>
        </authorList>
    </citation>
    <scope>NUCLEOTIDE SEQUENCE</scope>
    <source>
        <strain evidence="2">CBS 12478</strain>
    </source>
</reference>
<protein>
    <submittedName>
        <fullName evidence="2">Uncharacterized protein</fullName>
    </submittedName>
</protein>
<dbReference type="Proteomes" id="UP000322225">
    <property type="component" value="Chromosome 11"/>
</dbReference>
<evidence type="ECO:0000256" key="1">
    <source>
        <dbReference type="SAM" id="MobiDB-lite"/>
    </source>
</evidence>
<sequence length="320" mass="35385">MLTTAFLLTKSVLSKHLGGGSVETTDDSDSDSNSNTSSPSTRTVADPPSQPQPSADIRLYNQRASYSLRAAIDIFQSSPIVHLAFVHPGDGKRAETLMNMPLVAVVVCDGEDENDKDHYAVYLHTHKHSGIAEAIAKGNHTMTATTTKVDGLVFSPTPHDHSLNYRSATLHLHQATLLDDDLDHEEKRSSLAEVTNVVTGYDRIALVGKPDDHNTRRTTIVRARIAAVSCKQRYGAFNHAQEPITEPQTPEEEEYAFKGIVPCWTTWGTPQGFGRDRDEVEQVFEERSVAERDFAEKAAWAHEDAAIEGLGKKRKPVRRF</sequence>
<name>A0A5M6BSP8_9TREE</name>
<dbReference type="PANTHER" id="PTHR34071:SF2">
    <property type="entry name" value="FLAVIN-NUCLEOTIDE-BINDING PROTEIN"/>
    <property type="match status" value="1"/>
</dbReference>
<organism evidence="2 3">
    <name type="scientific">Kwoniella shandongensis</name>
    <dbReference type="NCBI Taxonomy" id="1734106"/>
    <lineage>
        <taxon>Eukaryota</taxon>
        <taxon>Fungi</taxon>
        <taxon>Dikarya</taxon>
        <taxon>Basidiomycota</taxon>
        <taxon>Agaricomycotina</taxon>
        <taxon>Tremellomycetes</taxon>
        <taxon>Tremellales</taxon>
        <taxon>Cryptococcaceae</taxon>
        <taxon>Kwoniella</taxon>
    </lineage>
</organism>
<feature type="compositionally biased region" description="Low complexity" evidence="1">
    <location>
        <begin position="31"/>
        <end position="41"/>
    </location>
</feature>
<feature type="region of interest" description="Disordered" evidence="1">
    <location>
        <begin position="18"/>
        <end position="54"/>
    </location>
</feature>
<accession>A0A5M6BSP8</accession>
<keyword evidence="3" id="KW-1185">Reference proteome</keyword>
<dbReference type="GeneID" id="43591951"/>
<reference evidence="2" key="2">
    <citation type="submission" date="2024-01" db="EMBL/GenBank/DDBJ databases">
        <title>Comparative genomics of Cryptococcus and Kwoniella reveals pathogenesis evolution and contrasting modes of karyotype evolution via chromosome fusion or intercentromeric recombination.</title>
        <authorList>
            <person name="Coelho M.A."/>
            <person name="David-Palma M."/>
            <person name="Shea T."/>
            <person name="Bowers K."/>
            <person name="McGinley-Smith S."/>
            <person name="Mohammad A.W."/>
            <person name="Gnirke A."/>
            <person name="Yurkov A.M."/>
            <person name="Nowrousian M."/>
            <person name="Sun S."/>
            <person name="Cuomo C.A."/>
            <person name="Heitman J."/>
        </authorList>
    </citation>
    <scope>NUCLEOTIDE SEQUENCE</scope>
    <source>
        <strain evidence="2">CBS 12478</strain>
    </source>
</reference>
<dbReference type="RefSeq" id="XP_031857948.1">
    <property type="nucleotide sequence ID" value="XM_032007780.1"/>
</dbReference>